<name>A0AC34GGG1_9BILA</name>
<evidence type="ECO:0000313" key="1">
    <source>
        <dbReference type="Proteomes" id="UP000887579"/>
    </source>
</evidence>
<dbReference type="WBParaSite" id="ES5_v2.g28614.t1">
    <property type="protein sequence ID" value="ES5_v2.g28614.t1"/>
    <property type="gene ID" value="ES5_v2.g28614"/>
</dbReference>
<proteinExistence type="predicted"/>
<protein>
    <submittedName>
        <fullName evidence="2">G patch domain-containing protein</fullName>
    </submittedName>
</protein>
<reference evidence="2" key="1">
    <citation type="submission" date="2022-11" db="UniProtKB">
        <authorList>
            <consortium name="WormBaseParasite"/>
        </authorList>
    </citation>
    <scope>IDENTIFICATION</scope>
</reference>
<evidence type="ECO:0000313" key="2">
    <source>
        <dbReference type="WBParaSite" id="ES5_v2.g28614.t1"/>
    </source>
</evidence>
<dbReference type="Proteomes" id="UP000887579">
    <property type="component" value="Unplaced"/>
</dbReference>
<accession>A0AC34GGG1</accession>
<organism evidence="1 2">
    <name type="scientific">Panagrolaimus sp. ES5</name>
    <dbReference type="NCBI Taxonomy" id="591445"/>
    <lineage>
        <taxon>Eukaryota</taxon>
        <taxon>Metazoa</taxon>
        <taxon>Ecdysozoa</taxon>
        <taxon>Nematoda</taxon>
        <taxon>Chromadorea</taxon>
        <taxon>Rhabditida</taxon>
        <taxon>Tylenchina</taxon>
        <taxon>Panagrolaimomorpha</taxon>
        <taxon>Panagrolaimoidea</taxon>
        <taxon>Panagrolaimidae</taxon>
        <taxon>Panagrolaimus</taxon>
    </lineage>
</organism>
<sequence length="108" mass="12276">MSKKSGGRYGTAFEEIEDESGPIKKRPKRVHEEVVTDERGRRRFHGAFTGGFSAGYFNSVGSKHGFVPQTFKSSRDRRAEVQQLQAEDFMDEEVCFSFPVAFINTKFS</sequence>